<protein>
    <submittedName>
        <fullName evidence="3">Uncharacterized protein</fullName>
    </submittedName>
</protein>
<evidence type="ECO:0000256" key="1">
    <source>
        <dbReference type="SAM" id="Coils"/>
    </source>
</evidence>
<dbReference type="GO" id="GO:0006357">
    <property type="term" value="P:regulation of transcription by RNA polymerase II"/>
    <property type="evidence" value="ECO:0007669"/>
    <property type="project" value="TreeGrafter"/>
</dbReference>
<dbReference type="InterPro" id="IPR036388">
    <property type="entry name" value="WH-like_DNA-bd_sf"/>
</dbReference>
<dbReference type="EMBL" id="CM035407">
    <property type="protein sequence ID" value="KAH7445054.1"/>
    <property type="molecule type" value="Genomic_DNA"/>
</dbReference>
<keyword evidence="1" id="KW-0175">Coiled coil</keyword>
<evidence type="ECO:0000313" key="4">
    <source>
        <dbReference type="Proteomes" id="UP000825935"/>
    </source>
</evidence>
<evidence type="ECO:0000256" key="2">
    <source>
        <dbReference type="SAM" id="MobiDB-lite"/>
    </source>
</evidence>
<dbReference type="OrthoDB" id="60033at2759"/>
<dbReference type="GO" id="GO:0003700">
    <property type="term" value="F:DNA-binding transcription factor activity"/>
    <property type="evidence" value="ECO:0007669"/>
    <property type="project" value="TreeGrafter"/>
</dbReference>
<reference evidence="3" key="1">
    <citation type="submission" date="2021-08" db="EMBL/GenBank/DDBJ databases">
        <title>WGS assembly of Ceratopteris richardii.</title>
        <authorList>
            <person name="Marchant D.B."/>
            <person name="Chen G."/>
            <person name="Jenkins J."/>
            <person name="Shu S."/>
            <person name="Leebens-Mack J."/>
            <person name="Grimwood J."/>
            <person name="Schmutz J."/>
            <person name="Soltis P."/>
            <person name="Soltis D."/>
            <person name="Chen Z.-H."/>
        </authorList>
    </citation>
    <scope>NUCLEOTIDE SEQUENCE</scope>
    <source>
        <strain evidence="3">Whitten #5841</strain>
        <tissue evidence="3">Leaf</tissue>
    </source>
</reference>
<accession>A0A8T2VHI8</accession>
<dbReference type="PANTHER" id="PTHR10015:SF427">
    <property type="entry name" value="HEAT SHOCK FACTOR PROTEIN"/>
    <property type="match status" value="1"/>
</dbReference>
<dbReference type="EMBL" id="CM035407">
    <property type="protein sequence ID" value="KAH7445055.1"/>
    <property type="molecule type" value="Genomic_DNA"/>
</dbReference>
<sequence>MQTYLQGFRKVDTDRWEFANEGFLRGHKHLLKKIQRRKSLSTAHTSPLLLRSRPCLEVGNYGGMREEIENLKRDKDILMSEVVRLRQQQQSAQQEIAVLSQCLQNTEHKQQQMMMFLAKAVRNPSFVAQVVQKNEHSKHLQDVARKRNLPEVGSSNAQEKIGSQCMGNLQEGNQSMDFTEELLALLQEIAQEQYSGDRGEPPRQTPSIVEDGQIGAQVTEKVETLDAFNEGIRKAVFQNRSRSDDFPHDNTDSLL</sequence>
<keyword evidence="4" id="KW-1185">Reference proteome</keyword>
<feature type="region of interest" description="Disordered" evidence="2">
    <location>
        <begin position="193"/>
        <end position="214"/>
    </location>
</feature>
<proteinExistence type="predicted"/>
<dbReference type="GO" id="GO:0000978">
    <property type="term" value="F:RNA polymerase II cis-regulatory region sequence-specific DNA binding"/>
    <property type="evidence" value="ECO:0007669"/>
    <property type="project" value="TreeGrafter"/>
</dbReference>
<evidence type="ECO:0000313" key="3">
    <source>
        <dbReference type="EMBL" id="KAH7445055.1"/>
    </source>
</evidence>
<comment type="caution">
    <text evidence="3">The sequence shown here is derived from an EMBL/GenBank/DDBJ whole genome shotgun (WGS) entry which is preliminary data.</text>
</comment>
<gene>
    <name evidence="3" type="ORF">KP509_02G104000</name>
</gene>
<dbReference type="PANTHER" id="PTHR10015">
    <property type="entry name" value="HEAT SHOCK TRANSCRIPTION FACTOR"/>
    <property type="match status" value="1"/>
</dbReference>
<dbReference type="AlphaFoldDB" id="A0A8T2VHI8"/>
<name>A0A8T2VHI8_CERRI</name>
<feature type="coiled-coil region" evidence="1">
    <location>
        <begin position="61"/>
        <end position="95"/>
    </location>
</feature>
<dbReference type="GO" id="GO:0005634">
    <property type="term" value="C:nucleus"/>
    <property type="evidence" value="ECO:0007669"/>
    <property type="project" value="TreeGrafter"/>
</dbReference>
<dbReference type="Gene3D" id="1.10.10.10">
    <property type="entry name" value="Winged helix-like DNA-binding domain superfamily/Winged helix DNA-binding domain"/>
    <property type="match status" value="1"/>
</dbReference>
<organism evidence="3 4">
    <name type="scientific">Ceratopteris richardii</name>
    <name type="common">Triangle waterfern</name>
    <dbReference type="NCBI Taxonomy" id="49495"/>
    <lineage>
        <taxon>Eukaryota</taxon>
        <taxon>Viridiplantae</taxon>
        <taxon>Streptophyta</taxon>
        <taxon>Embryophyta</taxon>
        <taxon>Tracheophyta</taxon>
        <taxon>Polypodiopsida</taxon>
        <taxon>Polypodiidae</taxon>
        <taxon>Polypodiales</taxon>
        <taxon>Pteridineae</taxon>
        <taxon>Pteridaceae</taxon>
        <taxon>Parkerioideae</taxon>
        <taxon>Ceratopteris</taxon>
    </lineage>
</organism>
<dbReference type="Proteomes" id="UP000825935">
    <property type="component" value="Chromosome 2"/>
</dbReference>